<dbReference type="RefSeq" id="WP_207330807.1">
    <property type="nucleotide sequence ID" value="NZ_JAFMYW010000006.1"/>
</dbReference>
<sequence length="65" mass="7372">MRSKADRFRVARELRETTPATWSEAFKLAAGGKVSGMNIYQYQTYQYSLSSSPYLLGSPSKAFRD</sequence>
<name>A0ABS3JLI8_9BACT</name>
<evidence type="ECO:0000313" key="2">
    <source>
        <dbReference type="Proteomes" id="UP000664628"/>
    </source>
</evidence>
<gene>
    <name evidence="1" type="ORF">J2I46_19895</name>
</gene>
<evidence type="ECO:0000313" key="1">
    <source>
        <dbReference type="EMBL" id="MBO0950865.1"/>
    </source>
</evidence>
<reference evidence="1 2" key="1">
    <citation type="submission" date="2021-03" db="EMBL/GenBank/DDBJ databases">
        <title>Fibrella sp. HMF5405 genome sequencing and assembly.</title>
        <authorList>
            <person name="Kang H."/>
            <person name="Kim H."/>
            <person name="Bae S."/>
            <person name="Joh K."/>
        </authorList>
    </citation>
    <scope>NUCLEOTIDE SEQUENCE [LARGE SCALE GENOMIC DNA]</scope>
    <source>
        <strain evidence="1 2">HMF5405</strain>
    </source>
</reference>
<dbReference type="Proteomes" id="UP000664628">
    <property type="component" value="Unassembled WGS sequence"/>
</dbReference>
<keyword evidence="2" id="KW-1185">Reference proteome</keyword>
<protein>
    <submittedName>
        <fullName evidence="1">Uncharacterized protein</fullName>
    </submittedName>
</protein>
<proteinExistence type="predicted"/>
<organism evidence="1 2">
    <name type="scientific">Fibrella forsythiae</name>
    <dbReference type="NCBI Taxonomy" id="2817061"/>
    <lineage>
        <taxon>Bacteria</taxon>
        <taxon>Pseudomonadati</taxon>
        <taxon>Bacteroidota</taxon>
        <taxon>Cytophagia</taxon>
        <taxon>Cytophagales</taxon>
        <taxon>Spirosomataceae</taxon>
        <taxon>Fibrella</taxon>
    </lineage>
</organism>
<dbReference type="EMBL" id="JAFMYW010000006">
    <property type="protein sequence ID" value="MBO0950865.1"/>
    <property type="molecule type" value="Genomic_DNA"/>
</dbReference>
<comment type="caution">
    <text evidence="1">The sequence shown here is derived from an EMBL/GenBank/DDBJ whole genome shotgun (WGS) entry which is preliminary data.</text>
</comment>
<accession>A0ABS3JLI8</accession>